<dbReference type="SMART" id="SM01057">
    <property type="entry name" value="Carb_anhydrase"/>
    <property type="match status" value="1"/>
</dbReference>
<dbReference type="SUPFAM" id="SSF51069">
    <property type="entry name" value="Carbonic anhydrase"/>
    <property type="match status" value="1"/>
</dbReference>
<feature type="domain" description="Alpha-carbonic anhydrase" evidence="9">
    <location>
        <begin position="26"/>
        <end position="276"/>
    </location>
</feature>
<dbReference type="OMA" id="EVYTIRI"/>
<dbReference type="PROSITE" id="PS51144">
    <property type="entry name" value="ALPHA_CA_2"/>
    <property type="match status" value="1"/>
</dbReference>
<dbReference type="Proteomes" id="UP000051952">
    <property type="component" value="Unassembled WGS sequence"/>
</dbReference>
<evidence type="ECO:0000256" key="5">
    <source>
        <dbReference type="ARBA" id="ARBA00023239"/>
    </source>
</evidence>
<evidence type="ECO:0000259" key="9">
    <source>
        <dbReference type="PROSITE" id="PS51144"/>
    </source>
</evidence>
<evidence type="ECO:0000256" key="4">
    <source>
        <dbReference type="ARBA" id="ARBA00022833"/>
    </source>
</evidence>
<feature type="transmembrane region" description="Helical" evidence="7">
    <location>
        <begin position="312"/>
        <end position="334"/>
    </location>
</feature>
<proteinExistence type="inferred from homology"/>
<feature type="chain" id="PRO_5006622179" description="carbonic anhydrase" evidence="8">
    <location>
        <begin position="24"/>
        <end position="360"/>
    </location>
</feature>
<keyword evidence="8" id="KW-0732">Signal</keyword>
<reference evidence="11" key="1">
    <citation type="submission" date="2015-09" db="EMBL/GenBank/DDBJ databases">
        <authorList>
            <consortium name="Pathogen Informatics"/>
        </authorList>
    </citation>
    <scope>NUCLEOTIDE SEQUENCE [LARGE SCALE GENOMIC DNA]</scope>
    <source>
        <strain evidence="11">Lake Konstanz</strain>
    </source>
</reference>
<keyword evidence="7" id="KW-1133">Transmembrane helix</keyword>
<dbReference type="Gene3D" id="3.10.200.10">
    <property type="entry name" value="Alpha carbonic anhydrase"/>
    <property type="match status" value="1"/>
</dbReference>
<evidence type="ECO:0000256" key="3">
    <source>
        <dbReference type="ARBA" id="ARBA00022723"/>
    </source>
</evidence>
<keyword evidence="4" id="KW-0862">Zinc</keyword>
<dbReference type="InterPro" id="IPR001148">
    <property type="entry name" value="CA_dom"/>
</dbReference>
<dbReference type="AlphaFoldDB" id="A0A0S4JAQ0"/>
<dbReference type="EC" id="4.2.1.1" evidence="2"/>
<dbReference type="EMBL" id="CYKH01001509">
    <property type="protein sequence ID" value="CUG87418.1"/>
    <property type="molecule type" value="Genomic_DNA"/>
</dbReference>
<dbReference type="PANTHER" id="PTHR18952">
    <property type="entry name" value="CARBONIC ANHYDRASE"/>
    <property type="match status" value="1"/>
</dbReference>
<comment type="catalytic activity">
    <reaction evidence="6">
        <text>hydrogencarbonate + H(+) = CO2 + H2O</text>
        <dbReference type="Rhea" id="RHEA:10748"/>
        <dbReference type="ChEBI" id="CHEBI:15377"/>
        <dbReference type="ChEBI" id="CHEBI:15378"/>
        <dbReference type="ChEBI" id="CHEBI:16526"/>
        <dbReference type="ChEBI" id="CHEBI:17544"/>
        <dbReference type="EC" id="4.2.1.1"/>
    </reaction>
</comment>
<sequence>MHRFWLGAALLFVLSFGLEDTTAPPPIWTYDKPQEWGDYCQDKAAFQSPIFINSSTPVAAHPHLHPVLLTTNCRFHTDTTTVLQESNYRTVEVRLPTNASTGPVCSLFDQNSRELYPFVRFHFHVGPEHGVEGVSADAELHAVFQQSSGKTLVVAVRLRSSKSSSNTIVNFFRATLAAPLPQGGGSSTKLLPSSIGLDDVFPLSDGSYVTYEGSLTTPPCTDKVRWIVFTAVQSIPPSALSELRDALKSYMPRTFAKFGNARAHQPPLGRPVFKFADPTSTTTNRWIMTQEDEDHLKSSIPFTDIVSLDRSFFARHAFGLCIVILVLATIGLFIRLREQPVEVGVSDAAREAATYGTMET</sequence>
<keyword evidence="7" id="KW-0812">Transmembrane</keyword>
<keyword evidence="3" id="KW-0479">Metal-binding</keyword>
<feature type="signal peptide" evidence="8">
    <location>
        <begin position="1"/>
        <end position="23"/>
    </location>
</feature>
<evidence type="ECO:0000256" key="6">
    <source>
        <dbReference type="ARBA" id="ARBA00048348"/>
    </source>
</evidence>
<dbReference type="VEuPathDB" id="TriTrypDB:BSAL_09970"/>
<comment type="similarity">
    <text evidence="1">Belongs to the alpha-carbonic anhydrase family.</text>
</comment>
<evidence type="ECO:0000256" key="2">
    <source>
        <dbReference type="ARBA" id="ARBA00012925"/>
    </source>
</evidence>
<dbReference type="PANTHER" id="PTHR18952:SF265">
    <property type="entry name" value="CARBONIC ANHYDRASE"/>
    <property type="match status" value="1"/>
</dbReference>
<evidence type="ECO:0000256" key="7">
    <source>
        <dbReference type="SAM" id="Phobius"/>
    </source>
</evidence>
<organism evidence="10 11">
    <name type="scientific">Bodo saltans</name>
    <name type="common">Flagellated protozoan</name>
    <dbReference type="NCBI Taxonomy" id="75058"/>
    <lineage>
        <taxon>Eukaryota</taxon>
        <taxon>Discoba</taxon>
        <taxon>Euglenozoa</taxon>
        <taxon>Kinetoplastea</taxon>
        <taxon>Metakinetoplastina</taxon>
        <taxon>Eubodonida</taxon>
        <taxon>Bodonidae</taxon>
        <taxon>Bodo</taxon>
    </lineage>
</organism>
<dbReference type="InterPro" id="IPR036398">
    <property type="entry name" value="CA_dom_sf"/>
</dbReference>
<dbReference type="OrthoDB" id="429145at2759"/>
<dbReference type="InterPro" id="IPR023561">
    <property type="entry name" value="Carbonic_anhydrase_a-class"/>
</dbReference>
<dbReference type="CDD" id="cd03124">
    <property type="entry name" value="alpha_CA_prokaryotic_like"/>
    <property type="match status" value="1"/>
</dbReference>
<evidence type="ECO:0000256" key="1">
    <source>
        <dbReference type="ARBA" id="ARBA00010718"/>
    </source>
</evidence>
<dbReference type="GO" id="GO:0004089">
    <property type="term" value="F:carbonate dehydratase activity"/>
    <property type="evidence" value="ECO:0007669"/>
    <property type="project" value="UniProtKB-EC"/>
</dbReference>
<dbReference type="InterPro" id="IPR041891">
    <property type="entry name" value="Alpha_CA_prokaryot-like"/>
</dbReference>
<protein>
    <recommendedName>
        <fullName evidence="2">carbonic anhydrase</fullName>
        <ecNumber evidence="2">4.2.1.1</ecNumber>
    </recommendedName>
</protein>
<keyword evidence="11" id="KW-1185">Reference proteome</keyword>
<accession>A0A0S4JAQ0</accession>
<evidence type="ECO:0000256" key="8">
    <source>
        <dbReference type="SAM" id="SignalP"/>
    </source>
</evidence>
<evidence type="ECO:0000313" key="11">
    <source>
        <dbReference type="Proteomes" id="UP000051952"/>
    </source>
</evidence>
<keyword evidence="7" id="KW-0472">Membrane</keyword>
<gene>
    <name evidence="10" type="ORF">BSAL_09970</name>
</gene>
<keyword evidence="5" id="KW-0456">Lyase</keyword>
<dbReference type="Pfam" id="PF00194">
    <property type="entry name" value="Carb_anhydrase"/>
    <property type="match status" value="1"/>
</dbReference>
<evidence type="ECO:0000313" key="10">
    <source>
        <dbReference type="EMBL" id="CUG87418.1"/>
    </source>
</evidence>
<dbReference type="GO" id="GO:0008270">
    <property type="term" value="F:zinc ion binding"/>
    <property type="evidence" value="ECO:0007669"/>
    <property type="project" value="InterPro"/>
</dbReference>
<name>A0A0S4JAQ0_BODSA</name>